<evidence type="ECO:0000313" key="2">
    <source>
        <dbReference type="EMBL" id="MEP1061001.1"/>
    </source>
</evidence>
<organism evidence="2 3">
    <name type="scientific">Stenomitos frigidus AS-A4</name>
    <dbReference type="NCBI Taxonomy" id="2933935"/>
    <lineage>
        <taxon>Bacteria</taxon>
        <taxon>Bacillati</taxon>
        <taxon>Cyanobacteriota</taxon>
        <taxon>Cyanophyceae</taxon>
        <taxon>Leptolyngbyales</taxon>
        <taxon>Leptolyngbyaceae</taxon>
        <taxon>Stenomitos</taxon>
    </lineage>
</organism>
<reference evidence="2 3" key="1">
    <citation type="submission" date="2022-04" db="EMBL/GenBank/DDBJ databases">
        <title>Positive selection, recombination, and allopatry shape intraspecific diversity of widespread and dominant cyanobacteria.</title>
        <authorList>
            <person name="Wei J."/>
            <person name="Shu W."/>
            <person name="Hu C."/>
        </authorList>
    </citation>
    <scope>NUCLEOTIDE SEQUENCE [LARGE SCALE GENOMIC DNA]</scope>
    <source>
        <strain evidence="2 3">AS-A4</strain>
    </source>
</reference>
<name>A0ABV0KP29_9CYAN</name>
<comment type="caution">
    <text evidence="2">The sequence shown here is derived from an EMBL/GenBank/DDBJ whole genome shotgun (WGS) entry which is preliminary data.</text>
</comment>
<protein>
    <recommendedName>
        <fullName evidence="1">DUF6788 domain-containing protein</fullName>
    </recommendedName>
</protein>
<feature type="domain" description="DUF6788" evidence="1">
    <location>
        <begin position="62"/>
        <end position="111"/>
    </location>
</feature>
<evidence type="ECO:0000313" key="3">
    <source>
        <dbReference type="Proteomes" id="UP001476950"/>
    </source>
</evidence>
<sequence length="113" mass="13145">MPKRLNFDKLRESLQQLSLEQARQLHTDLSAIVQALEQKAASSATVTANRQEVLETKNIGDRLYQLERIRCGKVGCKCAGEHGELHGPYWYAYWRDNEKLRSRYVGKRLRQVE</sequence>
<dbReference type="Pfam" id="PF20586">
    <property type="entry name" value="DUF6788"/>
    <property type="match status" value="1"/>
</dbReference>
<dbReference type="EMBL" id="JAMPLM010000025">
    <property type="protein sequence ID" value="MEP1061001.1"/>
    <property type="molecule type" value="Genomic_DNA"/>
</dbReference>
<proteinExistence type="predicted"/>
<dbReference type="InterPro" id="IPR046738">
    <property type="entry name" value="DUF6788"/>
</dbReference>
<accession>A0ABV0KP29</accession>
<keyword evidence="3" id="KW-1185">Reference proteome</keyword>
<dbReference type="Proteomes" id="UP001476950">
    <property type="component" value="Unassembled WGS sequence"/>
</dbReference>
<gene>
    <name evidence="2" type="ORF">NDI38_21445</name>
</gene>
<dbReference type="RefSeq" id="WP_190447107.1">
    <property type="nucleotide sequence ID" value="NZ_JAMPLM010000025.1"/>
</dbReference>
<evidence type="ECO:0000259" key="1">
    <source>
        <dbReference type="Pfam" id="PF20586"/>
    </source>
</evidence>